<gene>
    <name evidence="1" type="ORF">ColSpa_07478</name>
</gene>
<keyword evidence="2" id="KW-1185">Reference proteome</keyword>
<protein>
    <submittedName>
        <fullName evidence="1">Uncharacterized protein</fullName>
    </submittedName>
</protein>
<comment type="caution">
    <text evidence="1">The sequence shown here is derived from an EMBL/GenBank/DDBJ whole genome shotgun (WGS) entry which is preliminary data.</text>
</comment>
<accession>A0AA37LIS3</accession>
<dbReference type="AlphaFoldDB" id="A0AA37LIS3"/>
<dbReference type="EMBL" id="BQXU01000019">
    <property type="protein sequence ID" value="GKT47298.1"/>
    <property type="molecule type" value="Genomic_DNA"/>
</dbReference>
<sequence length="201" mass="20675">MEDAVAIGQLLDGSLGDVGCVCQQRLVAGGLAELDEPAENDTLVAERPPAFVVIKLVDEVGEALSAELAGLERQGVFALGDGIGRCHKASRVDGLGSRCCGLLGLVERVAENASNVELVGGIAVQDGKVGERRKGVGAVPPRVVPKTCANIVPRVLKRLDGADGIVGVGLNVCSLGDGTSRHNEDCTGSKPPDIGYHLGNY</sequence>
<dbReference type="Proteomes" id="UP001055115">
    <property type="component" value="Unassembled WGS sequence"/>
</dbReference>
<dbReference type="GeneID" id="73328280"/>
<evidence type="ECO:0000313" key="1">
    <source>
        <dbReference type="EMBL" id="GKT47298.1"/>
    </source>
</evidence>
<reference evidence="1 2" key="1">
    <citation type="submission" date="2022-03" db="EMBL/GenBank/DDBJ databases">
        <title>Genome data of Colletotrichum spp.</title>
        <authorList>
            <person name="Utami Y.D."/>
            <person name="Hiruma K."/>
        </authorList>
    </citation>
    <scope>NUCLEOTIDE SEQUENCE [LARGE SCALE GENOMIC DNA]</scope>
    <source>
        <strain evidence="1 2">MAFF 239500</strain>
    </source>
</reference>
<organism evidence="1 2">
    <name type="scientific">Colletotrichum spaethianum</name>
    <dbReference type="NCBI Taxonomy" id="700344"/>
    <lineage>
        <taxon>Eukaryota</taxon>
        <taxon>Fungi</taxon>
        <taxon>Dikarya</taxon>
        <taxon>Ascomycota</taxon>
        <taxon>Pezizomycotina</taxon>
        <taxon>Sordariomycetes</taxon>
        <taxon>Hypocreomycetidae</taxon>
        <taxon>Glomerellales</taxon>
        <taxon>Glomerellaceae</taxon>
        <taxon>Colletotrichum</taxon>
        <taxon>Colletotrichum spaethianum species complex</taxon>
    </lineage>
</organism>
<proteinExistence type="predicted"/>
<evidence type="ECO:0000313" key="2">
    <source>
        <dbReference type="Proteomes" id="UP001055115"/>
    </source>
</evidence>
<dbReference type="RefSeq" id="XP_049129648.1">
    <property type="nucleotide sequence ID" value="XM_049273691.1"/>
</dbReference>
<name>A0AA37LIS3_9PEZI</name>